<dbReference type="RefSeq" id="WP_050753777.1">
    <property type="nucleotide sequence ID" value="NZ_JQKC01000001.1"/>
</dbReference>
<dbReference type="InterPro" id="IPR000073">
    <property type="entry name" value="AB_hydrolase_1"/>
</dbReference>
<sequence length="288" mass="32186">MRKNNVLSDKPKGKPIIRLIKKLLIAIVLIYTVFCLGVHLFLEELILWPHKISGDVTAISKQANNVESVEITTKDGNILRGWLVKNSNTPKSNLLIYFGGNAEELSYVIPKMSKLDEWSVALINYRGYGMSEGSANETTLFSDSLEIFDYFASRSDINKSNIVVMGRSIGTGVAAYLAQNRNASAVILTSPYDSIISVVQDICPIVPADLLLKHKFDSLSRAPLIKQPVLILVGTEDTLIPPWHSKKLKDAWGGKAYYEELASENHNSIDDADIYWSRIRDFLSQQIK</sequence>
<evidence type="ECO:0000313" key="3">
    <source>
        <dbReference type="EMBL" id="KNY29610.1"/>
    </source>
</evidence>
<reference evidence="4" key="1">
    <citation type="submission" date="2015-07" db="EMBL/GenBank/DDBJ databases">
        <title>Near-Complete Genome Sequence of the Cellulolytic Bacterium Bacteroides (Pseudobacteroides) cellulosolvens ATCC 35603.</title>
        <authorList>
            <person name="Dassa B."/>
            <person name="Utturkar S.M."/>
            <person name="Klingeman D.M."/>
            <person name="Hurt R.A."/>
            <person name="Keller M."/>
            <person name="Xu J."/>
            <person name="Reddy Y.H.K."/>
            <person name="Borovok I."/>
            <person name="Grinberg I.R."/>
            <person name="Lamed R."/>
            <person name="Zhivin O."/>
            <person name="Bayer E.A."/>
            <person name="Brown S.D."/>
        </authorList>
    </citation>
    <scope>NUCLEOTIDE SEQUENCE [LARGE SCALE GENOMIC DNA]</scope>
    <source>
        <strain evidence="4">DSM 2933</strain>
    </source>
</reference>
<comment type="caution">
    <text evidence="3">The sequence shown here is derived from an EMBL/GenBank/DDBJ whole genome shotgun (WGS) entry which is preliminary data.</text>
</comment>
<dbReference type="SUPFAM" id="SSF53474">
    <property type="entry name" value="alpha/beta-Hydrolases"/>
    <property type="match status" value="1"/>
</dbReference>
<dbReference type="Gene3D" id="3.40.50.1820">
    <property type="entry name" value="alpha/beta hydrolase"/>
    <property type="match status" value="1"/>
</dbReference>
<dbReference type="PANTHER" id="PTHR12277:SF81">
    <property type="entry name" value="PROTEIN ABHD13"/>
    <property type="match status" value="1"/>
</dbReference>
<dbReference type="Proteomes" id="UP000036923">
    <property type="component" value="Unassembled WGS sequence"/>
</dbReference>
<dbReference type="AlphaFoldDB" id="A0A0L6JVD9"/>
<evidence type="ECO:0000259" key="2">
    <source>
        <dbReference type="Pfam" id="PF00561"/>
    </source>
</evidence>
<dbReference type="PANTHER" id="PTHR12277">
    <property type="entry name" value="ALPHA/BETA HYDROLASE DOMAIN-CONTAINING PROTEIN"/>
    <property type="match status" value="1"/>
</dbReference>
<name>A0A0L6JVD9_9FIRM</name>
<dbReference type="EMBL" id="LGTC01000001">
    <property type="protein sequence ID" value="KNY29610.1"/>
    <property type="molecule type" value="Genomic_DNA"/>
</dbReference>
<proteinExistence type="predicted"/>
<dbReference type="STRING" id="398512.Bccel_4884"/>
<dbReference type="Pfam" id="PF00561">
    <property type="entry name" value="Abhydrolase_1"/>
    <property type="match status" value="1"/>
</dbReference>
<dbReference type="eggNOG" id="COG1073">
    <property type="taxonomic scope" value="Bacteria"/>
</dbReference>
<dbReference type="OrthoDB" id="9777090at2"/>
<evidence type="ECO:0000313" key="4">
    <source>
        <dbReference type="Proteomes" id="UP000036923"/>
    </source>
</evidence>
<gene>
    <name evidence="3" type="ORF">Bccel_4884</name>
</gene>
<keyword evidence="4" id="KW-1185">Reference proteome</keyword>
<organism evidence="3 4">
    <name type="scientific">Pseudobacteroides cellulosolvens ATCC 35603 = DSM 2933</name>
    <dbReference type="NCBI Taxonomy" id="398512"/>
    <lineage>
        <taxon>Bacteria</taxon>
        <taxon>Bacillati</taxon>
        <taxon>Bacillota</taxon>
        <taxon>Clostridia</taxon>
        <taxon>Eubacteriales</taxon>
        <taxon>Oscillospiraceae</taxon>
        <taxon>Pseudobacteroides</taxon>
    </lineage>
</organism>
<protein>
    <recommendedName>
        <fullName evidence="2">AB hydrolase-1 domain-containing protein</fullName>
    </recommendedName>
</protein>
<accession>A0A0L6JVD9</accession>
<keyword evidence="1" id="KW-1133">Transmembrane helix</keyword>
<evidence type="ECO:0000256" key="1">
    <source>
        <dbReference type="SAM" id="Phobius"/>
    </source>
</evidence>
<keyword evidence="1" id="KW-0472">Membrane</keyword>
<feature type="transmembrane region" description="Helical" evidence="1">
    <location>
        <begin position="20"/>
        <end position="42"/>
    </location>
</feature>
<feature type="domain" description="AB hydrolase-1" evidence="2">
    <location>
        <begin position="98"/>
        <end position="191"/>
    </location>
</feature>
<keyword evidence="1" id="KW-0812">Transmembrane</keyword>
<dbReference type="InterPro" id="IPR029058">
    <property type="entry name" value="AB_hydrolase_fold"/>
</dbReference>